<protein>
    <submittedName>
        <fullName evidence="2">Lipo-like protein</fullName>
    </submittedName>
</protein>
<accession>A0A4U5JXR4</accession>
<gene>
    <name evidence="2" type="ORF">FCE95_04170</name>
</gene>
<dbReference type="EMBL" id="SZUA01000001">
    <property type="protein sequence ID" value="TKR33501.1"/>
    <property type="molecule type" value="Genomic_DNA"/>
</dbReference>
<organism evidence="2 3">
    <name type="scientific">Luteimonas gilva</name>
    <dbReference type="NCBI Taxonomy" id="2572684"/>
    <lineage>
        <taxon>Bacteria</taxon>
        <taxon>Pseudomonadati</taxon>
        <taxon>Pseudomonadota</taxon>
        <taxon>Gammaproteobacteria</taxon>
        <taxon>Lysobacterales</taxon>
        <taxon>Lysobacteraceae</taxon>
        <taxon>Luteimonas</taxon>
    </lineage>
</organism>
<dbReference type="InterPro" id="IPR039366">
    <property type="entry name" value="Pilotin"/>
</dbReference>
<feature type="chain" id="PRO_5020980159" evidence="1">
    <location>
        <begin position="23"/>
        <end position="150"/>
    </location>
</feature>
<dbReference type="Proteomes" id="UP000308707">
    <property type="component" value="Unassembled WGS sequence"/>
</dbReference>
<keyword evidence="1" id="KW-0732">Signal</keyword>
<evidence type="ECO:0000256" key="1">
    <source>
        <dbReference type="SAM" id="SignalP"/>
    </source>
</evidence>
<name>A0A4U5JXR4_9GAMM</name>
<sequence length="150" mass="15832">MAYFASLRVPVLLATLTLSACASNGEVAAPASAEQGKVNVAGTVLYRERIALPPGSTVTVRLEDAALMDAPAKLLAEQTIKPEGQVPVPFQLQVSRGSVDPHARPSLRATITGPDGQMLFTTMTHEAVDLSQDTVDRMLVLQRVGPNAAK</sequence>
<comment type="caution">
    <text evidence="2">The sequence shown here is derived from an EMBL/GenBank/DDBJ whole genome shotgun (WGS) entry which is preliminary data.</text>
</comment>
<dbReference type="AlphaFoldDB" id="A0A4U5JXR4"/>
<proteinExistence type="predicted"/>
<dbReference type="PANTHER" id="PTHR38013">
    <property type="entry name" value="GLYCOPROTEIN/POLYSACCHARIDE METABOLISM"/>
    <property type="match status" value="1"/>
</dbReference>
<evidence type="ECO:0000313" key="2">
    <source>
        <dbReference type="EMBL" id="TKR33501.1"/>
    </source>
</evidence>
<evidence type="ECO:0000313" key="3">
    <source>
        <dbReference type="Proteomes" id="UP000308707"/>
    </source>
</evidence>
<feature type="signal peptide" evidence="1">
    <location>
        <begin position="1"/>
        <end position="22"/>
    </location>
</feature>
<dbReference type="InterPro" id="IPR053196">
    <property type="entry name" value="Lipoprotein_YbaY-like"/>
</dbReference>
<dbReference type="OrthoDB" id="5348860at2"/>
<dbReference type="PANTHER" id="PTHR38013:SF1">
    <property type="entry name" value="GLYCOPROTEIN_POLYSACCHARIDE METABOLISM"/>
    <property type="match status" value="1"/>
</dbReference>
<dbReference type="Pfam" id="PF09619">
    <property type="entry name" value="YscW"/>
    <property type="match status" value="1"/>
</dbReference>
<keyword evidence="3" id="KW-1185">Reference proteome</keyword>
<reference evidence="2 3" key="1">
    <citation type="submission" date="2019-04" db="EMBL/GenBank/DDBJ databases">
        <title>Reference strain of H23.</title>
        <authorList>
            <person name="Luo X."/>
        </authorList>
    </citation>
    <scope>NUCLEOTIDE SEQUENCE [LARGE SCALE GENOMIC DNA]</scope>
    <source>
        <strain evidence="2 3">H23</strain>
    </source>
</reference>